<sequence>MILLDTHTFLWFILDDPQLSPKADQLISDPNNAIAISPVTYWEIAIKISIGKYSLPEPYEIFMDREISINNFTILPIQPKHTAALIDLPFYHKDPFDRLLIAQASVEKIPIISNDQIFDQYPVQRIWA</sequence>
<dbReference type="AlphaFoldDB" id="A0A2W4VSU9"/>
<dbReference type="Gene3D" id="3.40.50.1010">
    <property type="entry name" value="5'-nuclease"/>
    <property type="match status" value="1"/>
</dbReference>
<protein>
    <submittedName>
        <fullName evidence="2">PIN domain nuclease</fullName>
    </submittedName>
</protein>
<accession>A0A2W4VSU9</accession>
<reference evidence="2 3" key="1">
    <citation type="submission" date="2018-04" db="EMBL/GenBank/DDBJ databases">
        <authorList>
            <person name="Go L.Y."/>
            <person name="Mitchell J.A."/>
        </authorList>
    </citation>
    <scope>NUCLEOTIDE SEQUENCE [LARGE SCALE GENOMIC DNA]</scope>
    <source>
        <strain evidence="2">ULC066bin1</strain>
    </source>
</reference>
<evidence type="ECO:0000313" key="2">
    <source>
        <dbReference type="EMBL" id="PZO35944.1"/>
    </source>
</evidence>
<proteinExistence type="predicted"/>
<dbReference type="CDD" id="cd09872">
    <property type="entry name" value="PIN_Sll0205-like"/>
    <property type="match status" value="1"/>
</dbReference>
<dbReference type="PANTHER" id="PTHR36173">
    <property type="entry name" value="RIBONUCLEASE VAPC16-RELATED"/>
    <property type="match status" value="1"/>
</dbReference>
<organism evidence="2 3">
    <name type="scientific">Pseudanabaena frigida</name>
    <dbReference type="NCBI Taxonomy" id="945775"/>
    <lineage>
        <taxon>Bacteria</taxon>
        <taxon>Bacillati</taxon>
        <taxon>Cyanobacteriota</taxon>
        <taxon>Cyanophyceae</taxon>
        <taxon>Pseudanabaenales</taxon>
        <taxon>Pseudanabaenaceae</taxon>
        <taxon>Pseudanabaena</taxon>
    </lineage>
</organism>
<dbReference type="Pfam" id="PF01850">
    <property type="entry name" value="PIN"/>
    <property type="match status" value="1"/>
</dbReference>
<gene>
    <name evidence="2" type="ORF">DCF19_22780</name>
</gene>
<name>A0A2W4VSU9_9CYAN</name>
<feature type="domain" description="PIN" evidence="1">
    <location>
        <begin position="2"/>
        <end position="122"/>
    </location>
</feature>
<dbReference type="InterPro" id="IPR052919">
    <property type="entry name" value="TA_system_RNase"/>
</dbReference>
<dbReference type="InterPro" id="IPR029060">
    <property type="entry name" value="PIN-like_dom_sf"/>
</dbReference>
<dbReference type="PANTHER" id="PTHR36173:SF2">
    <property type="entry name" value="RIBONUCLEASE VAPC16"/>
    <property type="match status" value="1"/>
</dbReference>
<reference evidence="2 3" key="2">
    <citation type="submission" date="2018-06" db="EMBL/GenBank/DDBJ databases">
        <title>Metagenomic assembly of (sub)arctic Cyanobacteria and their associated microbiome from non-axenic cultures.</title>
        <authorList>
            <person name="Baurain D."/>
        </authorList>
    </citation>
    <scope>NUCLEOTIDE SEQUENCE [LARGE SCALE GENOMIC DNA]</scope>
    <source>
        <strain evidence="2">ULC066bin1</strain>
    </source>
</reference>
<dbReference type="InterPro" id="IPR002716">
    <property type="entry name" value="PIN_dom"/>
</dbReference>
<dbReference type="EMBL" id="QBML01000047">
    <property type="protein sequence ID" value="PZO35944.1"/>
    <property type="molecule type" value="Genomic_DNA"/>
</dbReference>
<dbReference type="InterPro" id="IPR041705">
    <property type="entry name" value="PIN_Sll0205"/>
</dbReference>
<dbReference type="SUPFAM" id="SSF88723">
    <property type="entry name" value="PIN domain-like"/>
    <property type="match status" value="1"/>
</dbReference>
<dbReference type="Proteomes" id="UP000249467">
    <property type="component" value="Unassembled WGS sequence"/>
</dbReference>
<evidence type="ECO:0000313" key="3">
    <source>
        <dbReference type="Proteomes" id="UP000249467"/>
    </source>
</evidence>
<evidence type="ECO:0000259" key="1">
    <source>
        <dbReference type="Pfam" id="PF01850"/>
    </source>
</evidence>
<comment type="caution">
    <text evidence="2">The sequence shown here is derived from an EMBL/GenBank/DDBJ whole genome shotgun (WGS) entry which is preliminary data.</text>
</comment>